<sequence length="44" mass="5062">MFLPGVERPDLPEFMTWEELEQLPEEIADQIELWDGRVVCDGAG</sequence>
<protein>
    <submittedName>
        <fullName evidence="1">Uncharacterized protein</fullName>
    </submittedName>
</protein>
<gene>
    <name evidence="1" type="ORF">ACFP3H_07945</name>
</gene>
<evidence type="ECO:0000313" key="2">
    <source>
        <dbReference type="Proteomes" id="UP001596223"/>
    </source>
</evidence>
<dbReference type="RefSeq" id="WP_378601761.1">
    <property type="nucleotide sequence ID" value="NZ_JBHSQN010000003.1"/>
</dbReference>
<proteinExistence type="predicted"/>
<accession>A0ABW1JPL1</accession>
<dbReference type="Proteomes" id="UP001596223">
    <property type="component" value="Unassembled WGS sequence"/>
</dbReference>
<keyword evidence="2" id="KW-1185">Reference proteome</keyword>
<name>A0ABW1JPL1_9NOCA</name>
<organism evidence="1 2">
    <name type="scientific">Nocardia lasii</name>
    <dbReference type="NCBI Taxonomy" id="1616107"/>
    <lineage>
        <taxon>Bacteria</taxon>
        <taxon>Bacillati</taxon>
        <taxon>Actinomycetota</taxon>
        <taxon>Actinomycetes</taxon>
        <taxon>Mycobacteriales</taxon>
        <taxon>Nocardiaceae</taxon>
        <taxon>Nocardia</taxon>
    </lineage>
</organism>
<dbReference type="EMBL" id="JBHSQN010000003">
    <property type="protein sequence ID" value="MFC6010980.1"/>
    <property type="molecule type" value="Genomic_DNA"/>
</dbReference>
<evidence type="ECO:0000313" key="1">
    <source>
        <dbReference type="EMBL" id="MFC6010980.1"/>
    </source>
</evidence>
<reference evidence="2" key="1">
    <citation type="journal article" date="2019" name="Int. J. Syst. Evol. Microbiol.">
        <title>The Global Catalogue of Microorganisms (GCM) 10K type strain sequencing project: providing services to taxonomists for standard genome sequencing and annotation.</title>
        <authorList>
            <consortium name="The Broad Institute Genomics Platform"/>
            <consortium name="The Broad Institute Genome Sequencing Center for Infectious Disease"/>
            <person name="Wu L."/>
            <person name="Ma J."/>
        </authorList>
    </citation>
    <scope>NUCLEOTIDE SEQUENCE [LARGE SCALE GENOMIC DNA]</scope>
    <source>
        <strain evidence="2">CCUG 36956</strain>
    </source>
</reference>
<comment type="caution">
    <text evidence="1">The sequence shown here is derived from an EMBL/GenBank/DDBJ whole genome shotgun (WGS) entry which is preliminary data.</text>
</comment>